<evidence type="ECO:0000256" key="1">
    <source>
        <dbReference type="ARBA" id="ARBA00006754"/>
    </source>
</evidence>
<reference evidence="4 5" key="1">
    <citation type="submission" date="2018-12" db="EMBL/GenBank/DDBJ databases">
        <authorList>
            <consortium name="Pathogen Informatics"/>
        </authorList>
    </citation>
    <scope>NUCLEOTIDE SEQUENCE [LARGE SCALE GENOMIC DNA]</scope>
    <source>
        <strain evidence="4 5">NCTC10437</strain>
    </source>
</reference>
<dbReference type="Proteomes" id="UP000279306">
    <property type="component" value="Chromosome"/>
</dbReference>
<dbReference type="InterPro" id="IPR025736">
    <property type="entry name" value="PucR_C-HTH_dom"/>
</dbReference>
<evidence type="ECO:0000313" key="4">
    <source>
        <dbReference type="EMBL" id="VEG52810.1"/>
    </source>
</evidence>
<dbReference type="Gene3D" id="1.10.10.2840">
    <property type="entry name" value="PucR C-terminal helix-turn-helix domain"/>
    <property type="match status" value="1"/>
</dbReference>
<dbReference type="AlphaFoldDB" id="A0A448IK89"/>
<dbReference type="PANTHER" id="PTHR33744">
    <property type="entry name" value="CARBOHYDRATE DIACID REGULATOR"/>
    <property type="match status" value="1"/>
</dbReference>
<sequence length="533" mass="57763">MTVDDSTSPDLAIAGISVDDLVRALGDNVTRAIDAAADETTRVRSLDVYPGSADQGVDLVIAVGVRPDEWPEVIAACADRGACVLIAERLPREAQPMIRAAADEAGLCLLERSPDLPWLELADSIRDLILQSGFGDIRGSGVAVEGLAGLAESLAEMLGGPVIIEDAKFRVLSYSSSTDQVDRGRDIAILGRRIPDEWLRHLDSLGVIDTLLGTDEVVAVEDGPFEARRRLLCSIRAERFLLGILWVAEGDTPLPVDVYERMASAARAAAPFLLRHQEAGFRGRSTQDGQVRRLLDQGTMAHSAAEEYGLAPAARHVVFGLRTSPDVLLSNLDRNRVVESVQMYCQSYRWRAATTSIGHTVYCVLALDAHTADHRIRDFAAAMGDHIGRVLLGRSVHVALSRSVRGLTDIPAARNQVDRVFDTFAAADGVTIVSYDDAVARIALSDVSHFVTTAGISHPKLDLLRTEDRDSGSVYVATLQAYLAAFGNVVAASHQLNIHVTTLRYRLKRIQSISGLDLADPSERLLCELLLRP</sequence>
<feature type="domain" description="PucR C-terminal helix-turn-helix" evidence="2">
    <location>
        <begin position="476"/>
        <end position="532"/>
    </location>
</feature>
<dbReference type="InterPro" id="IPR042070">
    <property type="entry name" value="PucR_C-HTH_sf"/>
</dbReference>
<dbReference type="STRING" id="1791.GCA_001049355_05707"/>
<evidence type="ECO:0000313" key="5">
    <source>
        <dbReference type="Proteomes" id="UP000279306"/>
    </source>
</evidence>
<dbReference type="PANTHER" id="PTHR33744:SF17">
    <property type="entry name" value="CONSERVED PROTEIN"/>
    <property type="match status" value="1"/>
</dbReference>
<dbReference type="Pfam" id="PF13556">
    <property type="entry name" value="HTH_30"/>
    <property type="match status" value="1"/>
</dbReference>
<accession>A0A448IK89</accession>
<proteinExistence type="inferred from homology"/>
<evidence type="ECO:0000259" key="3">
    <source>
        <dbReference type="Pfam" id="PF17853"/>
    </source>
</evidence>
<dbReference type="KEGG" id="mauu:NCTC10437_01643"/>
<keyword evidence="5" id="KW-1185">Reference proteome</keyword>
<comment type="similarity">
    <text evidence="1">Belongs to the CdaR family.</text>
</comment>
<feature type="domain" description="CdaR GGDEF-like" evidence="3">
    <location>
        <begin position="301"/>
        <end position="416"/>
    </location>
</feature>
<dbReference type="InterPro" id="IPR041522">
    <property type="entry name" value="CdaR_GGDEF"/>
</dbReference>
<protein>
    <submittedName>
        <fullName evidence="4">Putative regulatory protein</fullName>
    </submittedName>
</protein>
<dbReference type="Pfam" id="PF17853">
    <property type="entry name" value="GGDEF_2"/>
    <property type="match status" value="1"/>
</dbReference>
<evidence type="ECO:0000259" key="2">
    <source>
        <dbReference type="Pfam" id="PF13556"/>
    </source>
</evidence>
<gene>
    <name evidence="4" type="ORF">NCTC10437_01643</name>
</gene>
<name>A0A448IK89_MYCAU</name>
<dbReference type="InterPro" id="IPR051448">
    <property type="entry name" value="CdaR-like_regulators"/>
</dbReference>
<dbReference type="EMBL" id="LR134356">
    <property type="protein sequence ID" value="VEG52810.1"/>
    <property type="molecule type" value="Genomic_DNA"/>
</dbReference>
<organism evidence="4 5">
    <name type="scientific">Mycolicibacterium aurum</name>
    <name type="common">Mycobacterium aurum</name>
    <dbReference type="NCBI Taxonomy" id="1791"/>
    <lineage>
        <taxon>Bacteria</taxon>
        <taxon>Bacillati</taxon>
        <taxon>Actinomycetota</taxon>
        <taxon>Actinomycetes</taxon>
        <taxon>Mycobacteriales</taxon>
        <taxon>Mycobacteriaceae</taxon>
        <taxon>Mycolicibacterium</taxon>
    </lineage>
</organism>